<evidence type="ECO:0000313" key="2">
    <source>
        <dbReference type="Proteomes" id="UP000292027"/>
    </source>
</evidence>
<organism evidence="1 2">
    <name type="scientific">Kribbella rubisoli</name>
    <dbReference type="NCBI Taxonomy" id="3075929"/>
    <lineage>
        <taxon>Bacteria</taxon>
        <taxon>Bacillati</taxon>
        <taxon>Actinomycetota</taxon>
        <taxon>Actinomycetes</taxon>
        <taxon>Propionibacteriales</taxon>
        <taxon>Kribbellaceae</taxon>
        <taxon>Kribbella</taxon>
    </lineage>
</organism>
<gene>
    <name evidence="1" type="ORF">EV645_4762</name>
</gene>
<name>A0A4Q7WVW5_9ACTN</name>
<accession>A0A4Q7WVW5</accession>
<comment type="caution">
    <text evidence="1">The sequence shown here is derived from an EMBL/GenBank/DDBJ whole genome shotgun (WGS) entry which is preliminary data.</text>
</comment>
<protein>
    <recommendedName>
        <fullName evidence="3">Alkylmercury lyase</fullName>
    </recommendedName>
</protein>
<proteinExistence type="predicted"/>
<dbReference type="EMBL" id="SHKR01000013">
    <property type="protein sequence ID" value="RZU13905.1"/>
    <property type="molecule type" value="Genomic_DNA"/>
</dbReference>
<keyword evidence="2" id="KW-1185">Reference proteome</keyword>
<evidence type="ECO:0008006" key="3">
    <source>
        <dbReference type="Google" id="ProtNLM"/>
    </source>
</evidence>
<dbReference type="AlphaFoldDB" id="A0A4Q7WVW5"/>
<dbReference type="OrthoDB" id="7185309at2"/>
<evidence type="ECO:0000313" key="1">
    <source>
        <dbReference type="EMBL" id="RZU13905.1"/>
    </source>
</evidence>
<dbReference type="Proteomes" id="UP000292027">
    <property type="component" value="Unassembled WGS sequence"/>
</dbReference>
<sequence length="101" mass="10730">MTLEVLHVPDCPNLAPMLERLAEVTDLPIATREIRSDDEAVEVGMAGSPTLLIDGVDPFADAVSAECGLTCRLYRDEGGRTVPVPSTEQVRAALAAAQRLA</sequence>
<dbReference type="RefSeq" id="WP_130446113.1">
    <property type="nucleotide sequence ID" value="NZ_SHKR01000013.1"/>
</dbReference>
<reference evidence="1 2" key="1">
    <citation type="journal article" date="2015" name="Stand. Genomic Sci.">
        <title>Genomic Encyclopedia of Bacterial and Archaeal Type Strains, Phase III: the genomes of soil and plant-associated and newly described type strains.</title>
        <authorList>
            <person name="Whitman W.B."/>
            <person name="Woyke T."/>
            <person name="Klenk H.P."/>
            <person name="Zhou Y."/>
            <person name="Lilburn T.G."/>
            <person name="Beck B.J."/>
            <person name="De Vos P."/>
            <person name="Vandamme P."/>
            <person name="Eisen J.A."/>
            <person name="Garrity G."/>
            <person name="Hugenholtz P."/>
            <person name="Kyrpides N.C."/>
        </authorList>
    </citation>
    <scope>NUCLEOTIDE SEQUENCE [LARGE SCALE GENOMIC DNA]</scope>
    <source>
        <strain evidence="1 2">VKM Ac-2540</strain>
    </source>
</reference>